<proteinExistence type="predicted"/>
<dbReference type="Proteomes" id="UP001500751">
    <property type="component" value="Unassembled WGS sequence"/>
</dbReference>
<dbReference type="EMBL" id="BAAAQN010000034">
    <property type="protein sequence ID" value="GAA2042845.1"/>
    <property type="molecule type" value="Genomic_DNA"/>
</dbReference>
<keyword evidence="2" id="KW-1185">Reference proteome</keyword>
<evidence type="ECO:0000313" key="2">
    <source>
        <dbReference type="Proteomes" id="UP001500751"/>
    </source>
</evidence>
<gene>
    <name evidence="1" type="ORF">GCM10009839_52240</name>
</gene>
<dbReference type="RefSeq" id="WP_344668290.1">
    <property type="nucleotide sequence ID" value="NZ_BAAAQN010000034.1"/>
</dbReference>
<reference evidence="1 2" key="1">
    <citation type="journal article" date="2019" name="Int. J. Syst. Evol. Microbiol.">
        <title>The Global Catalogue of Microorganisms (GCM) 10K type strain sequencing project: providing services to taxonomists for standard genome sequencing and annotation.</title>
        <authorList>
            <consortium name="The Broad Institute Genomics Platform"/>
            <consortium name="The Broad Institute Genome Sequencing Center for Infectious Disease"/>
            <person name="Wu L."/>
            <person name="Ma J."/>
        </authorList>
    </citation>
    <scope>NUCLEOTIDE SEQUENCE [LARGE SCALE GENOMIC DNA]</scope>
    <source>
        <strain evidence="1 2">JCM 16014</strain>
    </source>
</reference>
<comment type="caution">
    <text evidence="1">The sequence shown here is derived from an EMBL/GenBank/DDBJ whole genome shotgun (WGS) entry which is preliminary data.</text>
</comment>
<dbReference type="InterPro" id="IPR040871">
    <property type="entry name" value="HopA1"/>
</dbReference>
<dbReference type="Pfam" id="PF17914">
    <property type="entry name" value="HopA1"/>
    <property type="match status" value="1"/>
</dbReference>
<organism evidence="1 2">
    <name type="scientific">Catenulispora yoronensis</name>
    <dbReference type="NCBI Taxonomy" id="450799"/>
    <lineage>
        <taxon>Bacteria</taxon>
        <taxon>Bacillati</taxon>
        <taxon>Actinomycetota</taxon>
        <taxon>Actinomycetes</taxon>
        <taxon>Catenulisporales</taxon>
        <taxon>Catenulisporaceae</taxon>
        <taxon>Catenulispora</taxon>
    </lineage>
</organism>
<sequence>MSIATTGEFGPGLTDFLSGLTVEPGGTSVTFGSRTVRGESVGEVRNELASALYAELHAGIRNDAGGSRAPGRDVDFEALLIAGVPHATSPVEAVLSPNPGPGPGPDPGPDEVLVDVGRTRVRVAAGAILEGPRDDGHVLLAVPAVRPMLSPGFLLVTSSTPAAPDQGPVLRLYAHVADAASAPSAWSSVIGALEDRKAPYRAKVLSVPDSYPRRDGIVVYLPEASWRHAGEVAGVMAAVPGLDPVTSPLTTRLAPGVGMAWEPADQRTGWKRMSFGQHRTAALAEGILRHLAGAPVLEEAIAEALTEASIDPREPARNLDSPEFVVEARP</sequence>
<name>A0ABN2USE0_9ACTN</name>
<protein>
    <submittedName>
        <fullName evidence="1">Uncharacterized protein</fullName>
    </submittedName>
</protein>
<accession>A0ABN2USE0</accession>
<evidence type="ECO:0000313" key="1">
    <source>
        <dbReference type="EMBL" id="GAA2042845.1"/>
    </source>
</evidence>